<evidence type="ECO:0000256" key="2">
    <source>
        <dbReference type="ARBA" id="ARBA00012802"/>
    </source>
</evidence>
<organism evidence="20 21">
    <name type="scientific">Streptococcus suis</name>
    <dbReference type="NCBI Taxonomy" id="1307"/>
    <lineage>
        <taxon>Bacteria</taxon>
        <taxon>Bacillati</taxon>
        <taxon>Bacillota</taxon>
        <taxon>Bacilli</taxon>
        <taxon>Lactobacillales</taxon>
        <taxon>Streptococcaceae</taxon>
        <taxon>Streptococcus</taxon>
    </lineage>
</organism>
<comment type="subcellular location">
    <subcellularLocation>
        <location evidence="1">Cell membrane</location>
        <topology evidence="1">Multi-pass membrane protein</topology>
    </subcellularLocation>
</comment>
<feature type="transmembrane region" description="Helical" evidence="17">
    <location>
        <begin position="219"/>
        <end position="238"/>
    </location>
</feature>
<dbReference type="InterPro" id="IPR041713">
    <property type="entry name" value="PTS_IIB"/>
</dbReference>
<gene>
    <name evidence="20" type="primary">lacE</name>
    <name evidence="20" type="ORF">ERS132406_00683</name>
</gene>
<keyword evidence="6" id="KW-0597">Phosphoprotein</keyword>
<keyword evidence="8 20" id="KW-0808">Transferase</keyword>
<dbReference type="GO" id="GO:0005886">
    <property type="term" value="C:plasma membrane"/>
    <property type="evidence" value="ECO:0007669"/>
    <property type="project" value="UniProtKB-SubCell"/>
</dbReference>
<dbReference type="InterPro" id="IPR003501">
    <property type="entry name" value="PTS_EIIB_2/3"/>
</dbReference>
<evidence type="ECO:0000313" key="20">
    <source>
        <dbReference type="EMBL" id="CYU72555.1"/>
    </source>
</evidence>
<feature type="transmembrane region" description="Helical" evidence="17">
    <location>
        <begin position="133"/>
        <end position="155"/>
    </location>
</feature>
<evidence type="ECO:0000256" key="12">
    <source>
        <dbReference type="ARBA" id="ARBA00022989"/>
    </source>
</evidence>
<keyword evidence="13 17" id="KW-0472">Membrane</keyword>
<evidence type="ECO:0000256" key="8">
    <source>
        <dbReference type="ARBA" id="ARBA00022679"/>
    </source>
</evidence>
<reference evidence="20 21" key="1">
    <citation type="submission" date="2016-02" db="EMBL/GenBank/DDBJ databases">
        <authorList>
            <consortium name="Pathogen Informatics"/>
        </authorList>
    </citation>
    <scope>NUCLEOTIDE SEQUENCE [LARGE SCALE GENOMIC DNA]</scope>
    <source>
        <strain evidence="20 21">LSS44</strain>
    </source>
</reference>
<dbReference type="GO" id="GO:0022869">
    <property type="term" value="F:protein-N(PI)-phosphohistidine-lactose phosphotransferase system transporter activity"/>
    <property type="evidence" value="ECO:0007669"/>
    <property type="project" value="InterPro"/>
</dbReference>
<keyword evidence="7" id="KW-0762">Sugar transport</keyword>
<sequence>MNKLIEFIEKGKPFFEKISRNPYLRAIRDGFIAAMPVILFSTIFLLIAFVPNIFGFTWSDEAVAAIMKPYGYTMGIVAVLVAGTTAKSLTDAFNRQLPKTNQINFISTMIASISGFLLLASDGIEGGFANGYMGTKGLLTAFLAAFITVNIYKVCVKNNVTIRMPDEVPPNVSQAFKDVIPYALSIFVLYGIDLVTRQFLGTNVAEAILKLFEPLFTAADGYVGITIIFGAYALFWFVGIHGPSIVEPAIAAITYANIETNFQLLQAGQHADKILTSGTQMFIVTMGGTGATLVVPFMFMWLTKSKRNKAIGRASVVPTFFGVNEPILFGAPLVLNPVFFVPFILAPIANVWIFKFFVDTLKMNSFSVNLPWTTPGPLGIVMGTNFAPLAFALAILLVVVDVLIYYPFLKVYDEQILAEEQSGKVENSLKEKVAANFNTAKADAILEKAAVDTEISEQTNVLVLCAGGGTSGLLANALTKAAKEYGVPVTATAGSYGAHREILPEYQLVILAPQVASNYEDIKQETDALGIKLAKTEGAQFIKLTRDGQGALDFVKQQF</sequence>
<keyword evidence="11" id="KW-0418">Kinase</keyword>
<keyword evidence="12 17" id="KW-1133">Transmembrane helix</keyword>
<feature type="transmembrane region" description="Helical" evidence="17">
    <location>
        <begin position="102"/>
        <end position="121"/>
    </location>
</feature>
<dbReference type="GO" id="GO:0016301">
    <property type="term" value="F:kinase activity"/>
    <property type="evidence" value="ECO:0007669"/>
    <property type="project" value="UniProtKB-KW"/>
</dbReference>
<keyword evidence="4" id="KW-0813">Transport</keyword>
<dbReference type="NCBIfam" id="TIGR00853">
    <property type="entry name" value="pts-lac"/>
    <property type="match status" value="1"/>
</dbReference>
<dbReference type="InterPro" id="IPR004501">
    <property type="entry name" value="PTS_EIIC_3"/>
</dbReference>
<evidence type="ECO:0000256" key="4">
    <source>
        <dbReference type="ARBA" id="ARBA00022448"/>
    </source>
</evidence>
<dbReference type="NCBIfam" id="TIGR00394">
    <property type="entry name" value="lac_pts_IIC"/>
    <property type="match status" value="1"/>
</dbReference>
<dbReference type="InterPro" id="IPR003352">
    <property type="entry name" value="PTS_EIIC"/>
</dbReference>
<feature type="transmembrane region" description="Helical" evidence="17">
    <location>
        <begin position="338"/>
        <end position="358"/>
    </location>
</feature>
<dbReference type="NCBIfam" id="TIGR00410">
    <property type="entry name" value="lacE"/>
    <property type="match status" value="1"/>
</dbReference>
<dbReference type="SUPFAM" id="SSF52794">
    <property type="entry name" value="PTS system IIB component-like"/>
    <property type="match status" value="1"/>
</dbReference>
<accession>A0A116L4Q2</accession>
<evidence type="ECO:0000259" key="18">
    <source>
        <dbReference type="PROSITE" id="PS51100"/>
    </source>
</evidence>
<evidence type="ECO:0000256" key="15">
    <source>
        <dbReference type="ARBA" id="ARBA00048444"/>
    </source>
</evidence>
<dbReference type="Pfam" id="PF02302">
    <property type="entry name" value="PTS_IIB"/>
    <property type="match status" value="1"/>
</dbReference>
<dbReference type="Pfam" id="PF02378">
    <property type="entry name" value="PTS_EIIC"/>
    <property type="match status" value="1"/>
</dbReference>
<evidence type="ECO:0000256" key="1">
    <source>
        <dbReference type="ARBA" id="ARBA00004651"/>
    </source>
</evidence>
<evidence type="ECO:0000256" key="10">
    <source>
        <dbReference type="ARBA" id="ARBA00022692"/>
    </source>
</evidence>
<keyword evidence="9" id="KW-0598">Phosphotransferase system</keyword>
<feature type="transmembrane region" description="Helical" evidence="17">
    <location>
        <begin position="281"/>
        <end position="303"/>
    </location>
</feature>
<dbReference type="CDD" id="cd05565">
    <property type="entry name" value="PTS_IIB_lactose"/>
    <property type="match status" value="1"/>
</dbReference>
<dbReference type="GO" id="GO:1901264">
    <property type="term" value="P:carbohydrate derivative transport"/>
    <property type="evidence" value="ECO:0007669"/>
    <property type="project" value="TreeGrafter"/>
</dbReference>
<feature type="modified residue" description="Phosphocysteine; by EIIA" evidence="16">
    <location>
        <position position="465"/>
    </location>
</feature>
<evidence type="ECO:0000313" key="21">
    <source>
        <dbReference type="Proteomes" id="UP000072083"/>
    </source>
</evidence>
<evidence type="ECO:0000256" key="14">
    <source>
        <dbReference type="ARBA" id="ARBA00029639"/>
    </source>
</evidence>
<dbReference type="GO" id="GO:0009401">
    <property type="term" value="P:phosphoenolpyruvate-dependent sugar phosphotransferase system"/>
    <property type="evidence" value="ECO:0007669"/>
    <property type="project" value="UniProtKB-KW"/>
</dbReference>
<evidence type="ECO:0000256" key="17">
    <source>
        <dbReference type="SAM" id="Phobius"/>
    </source>
</evidence>
<dbReference type="EC" id="2.7.1.207" evidence="2"/>
<feature type="domain" description="PTS EIIB type-3" evidence="18">
    <location>
        <begin position="458"/>
        <end position="559"/>
    </location>
</feature>
<dbReference type="InterPro" id="IPR036095">
    <property type="entry name" value="PTS_EIIB-like_sf"/>
</dbReference>
<feature type="transmembrane region" description="Helical" evidence="17">
    <location>
        <begin position="378"/>
        <end position="406"/>
    </location>
</feature>
<evidence type="ECO:0000256" key="16">
    <source>
        <dbReference type="PROSITE-ProRule" id="PRU00423"/>
    </source>
</evidence>
<dbReference type="PROSITE" id="PS51105">
    <property type="entry name" value="PTS_EIIC_TYPE_3"/>
    <property type="match status" value="1"/>
</dbReference>
<dbReference type="EMBL" id="FIGZ01000004">
    <property type="protein sequence ID" value="CYU72555.1"/>
    <property type="molecule type" value="Genomic_DNA"/>
</dbReference>
<dbReference type="Gene3D" id="3.40.50.2300">
    <property type="match status" value="1"/>
</dbReference>
<dbReference type="InterPro" id="IPR004801">
    <property type="entry name" value="LacE"/>
</dbReference>
<name>A0A116L4Q2_STRSU</name>
<comment type="catalytic activity">
    <reaction evidence="15">
        <text>lactose(out) + N(pros)-phospho-L-histidyl-[protein] = lactose 6-phosphate(in) + L-histidyl-[protein]</text>
        <dbReference type="Rhea" id="RHEA:42400"/>
        <dbReference type="Rhea" id="RHEA-COMP:9745"/>
        <dbReference type="Rhea" id="RHEA-COMP:9746"/>
        <dbReference type="ChEBI" id="CHEBI:17716"/>
        <dbReference type="ChEBI" id="CHEBI:29979"/>
        <dbReference type="ChEBI" id="CHEBI:64837"/>
        <dbReference type="ChEBI" id="CHEBI:79080"/>
        <dbReference type="EC" id="2.7.1.207"/>
    </reaction>
</comment>
<dbReference type="RefSeq" id="WP_044759861.1">
    <property type="nucleotide sequence ID" value="NZ_CEEJ01000157.1"/>
</dbReference>
<dbReference type="Proteomes" id="UP000072083">
    <property type="component" value="Unassembled WGS sequence"/>
</dbReference>
<evidence type="ECO:0000256" key="6">
    <source>
        <dbReference type="ARBA" id="ARBA00022553"/>
    </source>
</evidence>
<evidence type="ECO:0000256" key="9">
    <source>
        <dbReference type="ARBA" id="ARBA00022683"/>
    </source>
</evidence>
<keyword evidence="5" id="KW-1003">Cell membrane</keyword>
<proteinExistence type="predicted"/>
<feature type="domain" description="PTS EIIC type-3" evidence="19">
    <location>
        <begin position="8"/>
        <end position="408"/>
    </location>
</feature>
<evidence type="ECO:0000256" key="3">
    <source>
        <dbReference type="ARBA" id="ARBA00020834"/>
    </source>
</evidence>
<evidence type="ECO:0000256" key="13">
    <source>
        <dbReference type="ARBA" id="ARBA00023136"/>
    </source>
</evidence>
<protein>
    <recommendedName>
        <fullName evidence="3">PTS system lactose-specific EIICB component</fullName>
        <ecNumber evidence="2">2.7.1.207</ecNumber>
    </recommendedName>
    <alternativeName>
        <fullName evidence="14">EIICB-Lac</fullName>
    </alternativeName>
</protein>
<evidence type="ECO:0000256" key="5">
    <source>
        <dbReference type="ARBA" id="ARBA00022475"/>
    </source>
</evidence>
<keyword evidence="10 17" id="KW-0812">Transmembrane</keyword>
<dbReference type="PANTHER" id="PTHR33989:SF8">
    <property type="entry name" value="PERMEASE IIC COMPONENT"/>
    <property type="match status" value="1"/>
</dbReference>
<evidence type="ECO:0000256" key="7">
    <source>
        <dbReference type="ARBA" id="ARBA00022597"/>
    </source>
</evidence>
<evidence type="ECO:0000256" key="11">
    <source>
        <dbReference type="ARBA" id="ARBA00022777"/>
    </source>
</evidence>
<evidence type="ECO:0000259" key="19">
    <source>
        <dbReference type="PROSITE" id="PS51105"/>
    </source>
</evidence>
<dbReference type="InterPro" id="IPR013012">
    <property type="entry name" value="PTS_EIIB_3"/>
</dbReference>
<feature type="transmembrane region" description="Helical" evidence="17">
    <location>
        <begin position="70"/>
        <end position="90"/>
    </location>
</feature>
<dbReference type="AlphaFoldDB" id="A0A116L4Q2"/>
<dbReference type="PROSITE" id="PS51100">
    <property type="entry name" value="PTS_EIIB_TYPE_3"/>
    <property type="match status" value="1"/>
</dbReference>
<feature type="transmembrane region" description="Helical" evidence="17">
    <location>
        <begin position="30"/>
        <end position="50"/>
    </location>
</feature>
<dbReference type="InterPro" id="IPR051088">
    <property type="entry name" value="PTS_Sugar-EIIC/EIIB"/>
</dbReference>
<dbReference type="PANTHER" id="PTHR33989">
    <property type="match status" value="1"/>
</dbReference>